<name>A0AAW6U4J3_9MOLU</name>
<organism evidence="1 2">
    <name type="scientific">Peloplasma aerotolerans</name>
    <dbReference type="NCBI Taxonomy" id="3044389"/>
    <lineage>
        <taxon>Bacteria</taxon>
        <taxon>Bacillati</taxon>
        <taxon>Mycoplasmatota</taxon>
        <taxon>Mollicutes</taxon>
        <taxon>Acholeplasmatales</taxon>
        <taxon>Acholeplasmataceae</taxon>
        <taxon>Peloplasma</taxon>
    </lineage>
</organism>
<sequence>MLGRLKNVLDNIGPGVHDVCYLDCDGEVMTSEDLMYFGFDEILVISKSENVVSTPEWRIINLHLDVKKYSSVKH</sequence>
<dbReference type="RefSeq" id="WP_282839262.1">
    <property type="nucleotide sequence ID" value="NZ_JASCXW010000012.1"/>
</dbReference>
<reference evidence="1" key="1">
    <citation type="submission" date="2023-05" db="EMBL/GenBank/DDBJ databases">
        <title>Mariniplasma microaerophilum sp. nov., a novel anaerobic mollicute isolated from terrestrial mud volcano, Taman Peninsula, Russia.</title>
        <authorList>
            <person name="Khomyakova M.A."/>
            <person name="Merkel A.Y."/>
            <person name="Slobodkin A.I."/>
        </authorList>
    </citation>
    <scope>NUCLEOTIDE SEQUENCE</scope>
    <source>
        <strain evidence="1">M4Ah</strain>
    </source>
</reference>
<dbReference type="AlphaFoldDB" id="A0AAW6U4J3"/>
<protein>
    <submittedName>
        <fullName evidence="1">Uncharacterized protein</fullName>
    </submittedName>
</protein>
<evidence type="ECO:0000313" key="2">
    <source>
        <dbReference type="Proteomes" id="UP001431532"/>
    </source>
</evidence>
<gene>
    <name evidence="1" type="ORF">QJ521_04605</name>
</gene>
<keyword evidence="2" id="KW-1185">Reference proteome</keyword>
<comment type="caution">
    <text evidence="1">The sequence shown here is derived from an EMBL/GenBank/DDBJ whole genome shotgun (WGS) entry which is preliminary data.</text>
</comment>
<evidence type="ECO:0000313" key="1">
    <source>
        <dbReference type="EMBL" id="MDI6452837.1"/>
    </source>
</evidence>
<dbReference type="Proteomes" id="UP001431532">
    <property type="component" value="Unassembled WGS sequence"/>
</dbReference>
<dbReference type="EMBL" id="JASCXW010000012">
    <property type="protein sequence ID" value="MDI6452837.1"/>
    <property type="molecule type" value="Genomic_DNA"/>
</dbReference>
<proteinExistence type="predicted"/>
<accession>A0AAW6U4J3</accession>